<sequence>MTPDSARQLQKLGYECAIEIGAGAAAGFSDAAYEAAGVEVIKTPAALWKAADIVAKVRQPDAAELKRLTKGKTLISFFNPAGNEDGMALAKSKGANVIAMEMVPRISRAQGRGGGGVFRCRL</sequence>
<evidence type="ECO:0000256" key="2">
    <source>
        <dbReference type="ARBA" id="ARBA00012943"/>
    </source>
</evidence>
<dbReference type="GO" id="GO:0006740">
    <property type="term" value="P:NADPH regeneration"/>
    <property type="evidence" value="ECO:0007669"/>
    <property type="project" value="TreeGrafter"/>
</dbReference>
<dbReference type="GO" id="GO:0008750">
    <property type="term" value="F:proton-translocating NAD(P)+ transhydrogenase activity"/>
    <property type="evidence" value="ECO:0007669"/>
    <property type="project" value="UniProtKB-EC"/>
</dbReference>
<gene>
    <name evidence="8" type="primary">pntA_1</name>
    <name evidence="8" type="ORF">PHA8399_00353</name>
</gene>
<dbReference type="Pfam" id="PF05222">
    <property type="entry name" value="AlaDh_PNT_N"/>
    <property type="match status" value="1"/>
</dbReference>
<evidence type="ECO:0000256" key="5">
    <source>
        <dbReference type="ARBA" id="ARBA00023027"/>
    </source>
</evidence>
<dbReference type="Proteomes" id="UP000051326">
    <property type="component" value="Unassembled WGS sequence"/>
</dbReference>
<dbReference type="EMBL" id="CYSR01000002">
    <property type="protein sequence ID" value="CUH98240.1"/>
    <property type="molecule type" value="Genomic_DNA"/>
</dbReference>
<evidence type="ECO:0000256" key="1">
    <source>
        <dbReference type="ARBA" id="ARBA00003943"/>
    </source>
</evidence>
<dbReference type="SUPFAM" id="SSF52283">
    <property type="entry name" value="Formate/glycerate dehydrogenase catalytic domain-like"/>
    <property type="match status" value="1"/>
</dbReference>
<dbReference type="InterPro" id="IPR007886">
    <property type="entry name" value="AlaDH/PNT_N"/>
</dbReference>
<organism evidence="8 9">
    <name type="scientific">Leisingera aquaemixtae</name>
    <dbReference type="NCBI Taxonomy" id="1396826"/>
    <lineage>
        <taxon>Bacteria</taxon>
        <taxon>Pseudomonadati</taxon>
        <taxon>Pseudomonadota</taxon>
        <taxon>Alphaproteobacteria</taxon>
        <taxon>Rhodobacterales</taxon>
        <taxon>Roseobacteraceae</taxon>
        <taxon>Leisingera</taxon>
    </lineage>
</organism>
<dbReference type="PANTHER" id="PTHR10160">
    <property type="entry name" value="NAD(P) TRANSHYDROGENASE"/>
    <property type="match status" value="1"/>
</dbReference>
<evidence type="ECO:0000259" key="7">
    <source>
        <dbReference type="SMART" id="SM01003"/>
    </source>
</evidence>
<dbReference type="PANTHER" id="PTHR10160:SF19">
    <property type="entry name" value="PROTON-TRANSLOCATING NAD(P)(+) TRANSHYDROGENASE"/>
    <property type="match status" value="1"/>
</dbReference>
<dbReference type="SMART" id="SM01003">
    <property type="entry name" value="AlaDh_PNT_N"/>
    <property type="match status" value="1"/>
</dbReference>
<keyword evidence="3" id="KW-0521">NADP</keyword>
<feature type="domain" description="Alanine dehydrogenase/pyridine nucleotide transhydrogenase N-terminal" evidence="7">
    <location>
        <begin position="1"/>
        <end position="111"/>
    </location>
</feature>
<comment type="function">
    <text evidence="1">The transhydrogenation between NADH and NADP is coupled to respiration and ATP hydrolysis and functions as a proton pump across the membrane.</text>
</comment>
<evidence type="ECO:0000313" key="9">
    <source>
        <dbReference type="Proteomes" id="UP000051326"/>
    </source>
</evidence>
<evidence type="ECO:0000313" key="8">
    <source>
        <dbReference type="EMBL" id="CUH98240.1"/>
    </source>
</evidence>
<keyword evidence="8" id="KW-0560">Oxidoreductase</keyword>
<reference evidence="8 9" key="1">
    <citation type="submission" date="2015-09" db="EMBL/GenBank/DDBJ databases">
        <authorList>
            <consortium name="Swine Surveillance"/>
        </authorList>
    </citation>
    <scope>NUCLEOTIDE SEQUENCE [LARGE SCALE GENOMIC DNA]</scope>
    <source>
        <strain evidence="8 9">CECT 8399</strain>
    </source>
</reference>
<accession>A0A0P1HIJ4</accession>
<dbReference type="Gene3D" id="3.40.50.720">
    <property type="entry name" value="NAD(P)-binding Rossmann-like Domain"/>
    <property type="match status" value="1"/>
</dbReference>
<keyword evidence="4" id="KW-1278">Translocase</keyword>
<dbReference type="AlphaFoldDB" id="A0A0P1HIJ4"/>
<evidence type="ECO:0000256" key="4">
    <source>
        <dbReference type="ARBA" id="ARBA00022967"/>
    </source>
</evidence>
<dbReference type="STRING" id="1396826.PHA8399_00353"/>
<proteinExistence type="predicted"/>
<keyword evidence="5" id="KW-0520">NAD</keyword>
<protein>
    <recommendedName>
        <fullName evidence="2">proton-translocating NAD(P)(+) transhydrogenase</fullName>
        <ecNumber evidence="2">7.1.1.1</ecNumber>
    </recommendedName>
</protein>
<evidence type="ECO:0000256" key="6">
    <source>
        <dbReference type="ARBA" id="ARBA00048202"/>
    </source>
</evidence>
<evidence type="ECO:0000256" key="3">
    <source>
        <dbReference type="ARBA" id="ARBA00022857"/>
    </source>
</evidence>
<dbReference type="GO" id="GO:0016491">
    <property type="term" value="F:oxidoreductase activity"/>
    <property type="evidence" value="ECO:0007669"/>
    <property type="project" value="UniProtKB-KW"/>
</dbReference>
<dbReference type="GO" id="GO:0050661">
    <property type="term" value="F:NADP binding"/>
    <property type="evidence" value="ECO:0007669"/>
    <property type="project" value="TreeGrafter"/>
</dbReference>
<name>A0A0P1HIJ4_9RHOB</name>
<comment type="catalytic activity">
    <reaction evidence="6">
        <text>NAD(+) + NADPH + H(+)(in) = NADH + NADP(+) + H(+)(out)</text>
        <dbReference type="Rhea" id="RHEA:47992"/>
        <dbReference type="ChEBI" id="CHEBI:15378"/>
        <dbReference type="ChEBI" id="CHEBI:57540"/>
        <dbReference type="ChEBI" id="CHEBI:57783"/>
        <dbReference type="ChEBI" id="CHEBI:57945"/>
        <dbReference type="ChEBI" id="CHEBI:58349"/>
        <dbReference type="EC" id="7.1.1.1"/>
    </reaction>
</comment>
<dbReference type="EC" id="7.1.1.1" evidence="2"/>
<dbReference type="GO" id="GO:0005886">
    <property type="term" value="C:plasma membrane"/>
    <property type="evidence" value="ECO:0007669"/>
    <property type="project" value="TreeGrafter"/>
</dbReference>